<dbReference type="GO" id="GO:0090374">
    <property type="term" value="P:oligopeptide export from mitochondrion"/>
    <property type="evidence" value="ECO:0007669"/>
    <property type="project" value="TreeGrafter"/>
</dbReference>
<dbReference type="AlphaFoldDB" id="A0A816DLI8"/>
<dbReference type="InterPro" id="IPR027417">
    <property type="entry name" value="P-loop_NTPase"/>
</dbReference>
<dbReference type="Pfam" id="PF00005">
    <property type="entry name" value="ABC_tran"/>
    <property type="match status" value="1"/>
</dbReference>
<feature type="transmembrane region" description="Helical" evidence="5">
    <location>
        <begin position="7"/>
        <end position="29"/>
    </location>
</feature>
<organism evidence="8 9">
    <name type="scientific">Adineta steineri</name>
    <dbReference type="NCBI Taxonomy" id="433720"/>
    <lineage>
        <taxon>Eukaryota</taxon>
        <taxon>Metazoa</taxon>
        <taxon>Spiralia</taxon>
        <taxon>Gnathifera</taxon>
        <taxon>Rotifera</taxon>
        <taxon>Eurotatoria</taxon>
        <taxon>Bdelloidea</taxon>
        <taxon>Adinetida</taxon>
        <taxon>Adinetidae</taxon>
        <taxon>Adineta</taxon>
    </lineage>
</organism>
<keyword evidence="2 5" id="KW-0812">Transmembrane</keyword>
<reference evidence="8" key="1">
    <citation type="submission" date="2021-02" db="EMBL/GenBank/DDBJ databases">
        <authorList>
            <person name="Nowell W R."/>
        </authorList>
    </citation>
    <scope>NUCLEOTIDE SEQUENCE</scope>
</reference>
<evidence type="ECO:0000256" key="3">
    <source>
        <dbReference type="ARBA" id="ARBA00022989"/>
    </source>
</evidence>
<dbReference type="EMBL" id="CAJNOI010002501">
    <property type="protein sequence ID" value="CAF1479045.1"/>
    <property type="molecule type" value="Genomic_DNA"/>
</dbReference>
<dbReference type="GO" id="GO:0016887">
    <property type="term" value="F:ATP hydrolysis activity"/>
    <property type="evidence" value="ECO:0007669"/>
    <property type="project" value="InterPro"/>
</dbReference>
<dbReference type="SUPFAM" id="SSF52540">
    <property type="entry name" value="P-loop containing nucleoside triphosphate hydrolases"/>
    <property type="match status" value="1"/>
</dbReference>
<dbReference type="Gene3D" id="3.40.50.300">
    <property type="entry name" value="P-loop containing nucleotide triphosphate hydrolases"/>
    <property type="match status" value="1"/>
</dbReference>
<name>A0A816DLI8_9BILA</name>
<comment type="subcellular location">
    <subcellularLocation>
        <location evidence="1">Membrane</location>
        <topology evidence="1">Multi-pass membrane protein</topology>
    </subcellularLocation>
</comment>
<feature type="transmembrane region" description="Helical" evidence="5">
    <location>
        <begin position="45"/>
        <end position="66"/>
    </location>
</feature>
<protein>
    <recommendedName>
        <fullName evidence="6">ABC transporter domain-containing protein</fullName>
    </recommendedName>
</protein>
<dbReference type="PANTHER" id="PTHR43394">
    <property type="entry name" value="ATP-DEPENDENT PERMEASE MDL1, MITOCHONDRIAL"/>
    <property type="match status" value="1"/>
</dbReference>
<evidence type="ECO:0000256" key="4">
    <source>
        <dbReference type="ARBA" id="ARBA00023136"/>
    </source>
</evidence>
<dbReference type="PANTHER" id="PTHR43394:SF1">
    <property type="entry name" value="ATP-BINDING CASSETTE SUB-FAMILY B MEMBER 10, MITOCHONDRIAL"/>
    <property type="match status" value="1"/>
</dbReference>
<evidence type="ECO:0000256" key="1">
    <source>
        <dbReference type="ARBA" id="ARBA00004141"/>
    </source>
</evidence>
<dbReference type="GO" id="GO:0005524">
    <property type="term" value="F:ATP binding"/>
    <property type="evidence" value="ECO:0007669"/>
    <property type="project" value="InterPro"/>
</dbReference>
<dbReference type="EMBL" id="CAJNOM010002823">
    <property type="protein sequence ID" value="CAF1638082.1"/>
    <property type="molecule type" value="Genomic_DNA"/>
</dbReference>
<evidence type="ECO:0000256" key="2">
    <source>
        <dbReference type="ARBA" id="ARBA00022692"/>
    </source>
</evidence>
<keyword evidence="4 5" id="KW-0472">Membrane</keyword>
<evidence type="ECO:0000313" key="7">
    <source>
        <dbReference type="EMBL" id="CAF1479045.1"/>
    </source>
</evidence>
<evidence type="ECO:0000256" key="5">
    <source>
        <dbReference type="SAM" id="Phobius"/>
    </source>
</evidence>
<evidence type="ECO:0000259" key="6">
    <source>
        <dbReference type="Pfam" id="PF00005"/>
    </source>
</evidence>
<feature type="domain" description="ABC transporter" evidence="6">
    <location>
        <begin position="124"/>
        <end position="202"/>
    </location>
</feature>
<dbReference type="Gene3D" id="1.20.1560.10">
    <property type="entry name" value="ABC transporter type 1, transmembrane domain"/>
    <property type="match status" value="1"/>
</dbReference>
<sequence length="222" mass="24969">MSWKPEVLYAIMFGFFWTLIPLTLGLLYWRALILVENNELDMSNAVMISAFAIFALQSLNVVGMLASRISASLPAADAFFDLFDRIPTIDNGSNKRKELNNFHGETEFNQVKFIYPSRSTVLVLNKLQSSIKSRQRTALVGASGCGKSLIVQLLERFYDILDDIDIRKLNVQWLLSGLSVVSQESILFDLTIAENISYGLENISIDDIILAVTIANIHQFIQ</sequence>
<dbReference type="GO" id="GO:0005743">
    <property type="term" value="C:mitochondrial inner membrane"/>
    <property type="evidence" value="ECO:0007669"/>
    <property type="project" value="TreeGrafter"/>
</dbReference>
<keyword evidence="9" id="KW-1185">Reference proteome</keyword>
<dbReference type="SUPFAM" id="SSF90123">
    <property type="entry name" value="ABC transporter transmembrane region"/>
    <property type="match status" value="1"/>
</dbReference>
<accession>A0A816DLI8</accession>
<dbReference type="OrthoDB" id="6500128at2759"/>
<dbReference type="Proteomes" id="UP000663832">
    <property type="component" value="Unassembled WGS sequence"/>
</dbReference>
<gene>
    <name evidence="7" type="ORF">BJG266_LOCUS41957</name>
    <name evidence="8" type="ORF">QVE165_LOCUS58837</name>
</gene>
<proteinExistence type="predicted"/>
<evidence type="ECO:0000313" key="8">
    <source>
        <dbReference type="EMBL" id="CAF1638082.1"/>
    </source>
</evidence>
<comment type="caution">
    <text evidence="8">The sequence shown here is derived from an EMBL/GenBank/DDBJ whole genome shotgun (WGS) entry which is preliminary data.</text>
</comment>
<evidence type="ECO:0000313" key="9">
    <source>
        <dbReference type="Proteomes" id="UP000663832"/>
    </source>
</evidence>
<dbReference type="Proteomes" id="UP000663877">
    <property type="component" value="Unassembled WGS sequence"/>
</dbReference>
<dbReference type="InterPro" id="IPR036640">
    <property type="entry name" value="ABC1_TM_sf"/>
</dbReference>
<dbReference type="GO" id="GO:0015421">
    <property type="term" value="F:ABC-type oligopeptide transporter activity"/>
    <property type="evidence" value="ECO:0007669"/>
    <property type="project" value="TreeGrafter"/>
</dbReference>
<keyword evidence="3 5" id="KW-1133">Transmembrane helix</keyword>
<dbReference type="InterPro" id="IPR003439">
    <property type="entry name" value="ABC_transporter-like_ATP-bd"/>
</dbReference>
<dbReference type="InterPro" id="IPR039421">
    <property type="entry name" value="Type_1_exporter"/>
</dbReference>